<dbReference type="Proteomes" id="UP000269945">
    <property type="component" value="Unassembled WGS sequence"/>
</dbReference>
<dbReference type="EMBL" id="CYRY02005822">
    <property type="protein sequence ID" value="VCW70373.1"/>
    <property type="molecule type" value="Genomic_DNA"/>
</dbReference>
<name>A0A9X9PWU1_GULGU</name>
<comment type="caution">
    <text evidence="1">The sequence shown here is derived from an EMBL/GenBank/DDBJ whole genome shotgun (WGS) entry which is preliminary data.</text>
</comment>
<keyword evidence="2" id="KW-1185">Reference proteome</keyword>
<dbReference type="SUPFAM" id="SSF69989">
    <property type="entry name" value="C-terminal domain of PLC-beta"/>
    <property type="match status" value="1"/>
</dbReference>
<accession>A0A9X9PWU1</accession>
<proteinExistence type="predicted"/>
<dbReference type="Gene3D" id="1.20.1230.10">
    <property type="entry name" value="Phospholipase C beta, distal C-terminal domain"/>
    <property type="match status" value="1"/>
</dbReference>
<organism evidence="1 2">
    <name type="scientific">Gulo gulo</name>
    <name type="common">Wolverine</name>
    <name type="synonym">Gluton</name>
    <dbReference type="NCBI Taxonomy" id="48420"/>
    <lineage>
        <taxon>Eukaryota</taxon>
        <taxon>Metazoa</taxon>
        <taxon>Chordata</taxon>
        <taxon>Craniata</taxon>
        <taxon>Vertebrata</taxon>
        <taxon>Euteleostomi</taxon>
        <taxon>Mammalia</taxon>
        <taxon>Eutheria</taxon>
        <taxon>Laurasiatheria</taxon>
        <taxon>Carnivora</taxon>
        <taxon>Caniformia</taxon>
        <taxon>Musteloidea</taxon>
        <taxon>Mustelidae</taxon>
        <taxon>Guloninae</taxon>
        <taxon>Gulo</taxon>
    </lineage>
</organism>
<sequence>MQKLHCTQVDKIVAQYDKEKSTHEKILEKAMKKKGGSNCLEMKKETEIKIQTLTSDHKSKVKEIVAQHTKEWSEMINTHSAEEQEIRDLHLSQQCELLRKLLINAHEQQTQQLKLSHDR</sequence>
<dbReference type="InterPro" id="IPR042531">
    <property type="entry name" value="PLC-beta_C_sf"/>
</dbReference>
<reference evidence="1 2" key="1">
    <citation type="submission" date="2018-10" db="EMBL/GenBank/DDBJ databases">
        <authorList>
            <person name="Ekblom R."/>
            <person name="Jareborg N."/>
        </authorList>
    </citation>
    <scope>NUCLEOTIDE SEQUENCE [LARGE SCALE GENOMIC DNA]</scope>
    <source>
        <tissue evidence="1">Muscle</tissue>
    </source>
</reference>
<protein>
    <submittedName>
        <fullName evidence="1">Uncharacterized protein</fullName>
    </submittedName>
</protein>
<dbReference type="AlphaFoldDB" id="A0A9X9PWU1"/>
<gene>
    <name evidence="1" type="ORF">BN2614_LOCUS1</name>
</gene>
<evidence type="ECO:0000313" key="1">
    <source>
        <dbReference type="EMBL" id="VCW70373.1"/>
    </source>
</evidence>
<evidence type="ECO:0000313" key="2">
    <source>
        <dbReference type="Proteomes" id="UP000269945"/>
    </source>
</evidence>